<feature type="signal peptide" evidence="1">
    <location>
        <begin position="1"/>
        <end position="21"/>
    </location>
</feature>
<dbReference type="RefSeq" id="WP_132003168.1">
    <property type="nucleotide sequence ID" value="NZ_JABUHM010000002.1"/>
</dbReference>
<sequence length="421" mass="46636">MKSFKWLVLLIASVLVLGACSGGNNASKSKDGKIQISFINGFTGGDGAYMKKITDGFNASQDKYEIVESQEKDHYTKYKSGDYDMVVIHGNNLETYRLDGMIQEVGPLYEKAGLKESDFHQAGMDLAKLDGKLYGFPIDIHPLTMFYNKEFTQEAPKTYEDLKKLNADLQAKNKDLYALGVPSSGLVEFYMLMIAAQNGVDLQDGNALNFAQPEYADALMTFHDMVWKDKVSPAGLGLDGEFKTFMKEADSGKAVQSAIALTGPWYYAAAKEKFGDSLGVAPIPQIGKQQAAYGNAHMLAVSASVEDEEVKEGIAEFAKYMFTPENLINWADGGQAPVHLKTIEKVTAEKDKYQIAYQNSLQFDSYVAPPQVYQYGEQIRYMNEKVFSKLVGTENLTADQLMKELESATKKAQQIAETQPK</sequence>
<dbReference type="PANTHER" id="PTHR43649:SF12">
    <property type="entry name" value="DIACETYLCHITOBIOSE BINDING PROTEIN DASA"/>
    <property type="match status" value="1"/>
</dbReference>
<dbReference type="SUPFAM" id="SSF53850">
    <property type="entry name" value="Periplasmic binding protein-like II"/>
    <property type="match status" value="1"/>
</dbReference>
<evidence type="ECO:0000313" key="3">
    <source>
        <dbReference type="Proteomes" id="UP000295689"/>
    </source>
</evidence>
<dbReference type="InterPro" id="IPR006059">
    <property type="entry name" value="SBP"/>
</dbReference>
<feature type="chain" id="PRO_5039575399" evidence="1">
    <location>
        <begin position="22"/>
        <end position="421"/>
    </location>
</feature>
<reference evidence="2 3" key="1">
    <citation type="journal article" date="2015" name="Stand. Genomic Sci.">
        <title>Genomic Encyclopedia of Bacterial and Archaeal Type Strains, Phase III: the genomes of soil and plant-associated and newly described type strains.</title>
        <authorList>
            <person name="Whitman W.B."/>
            <person name="Woyke T."/>
            <person name="Klenk H.P."/>
            <person name="Zhou Y."/>
            <person name="Lilburn T.G."/>
            <person name="Beck B.J."/>
            <person name="De Vos P."/>
            <person name="Vandamme P."/>
            <person name="Eisen J.A."/>
            <person name="Garrity G."/>
            <person name="Hugenholtz P."/>
            <person name="Kyrpides N.C."/>
        </authorList>
    </citation>
    <scope>NUCLEOTIDE SEQUENCE [LARGE SCALE GENOMIC DNA]</scope>
    <source>
        <strain evidence="2 3">CV53</strain>
    </source>
</reference>
<dbReference type="InterPro" id="IPR050490">
    <property type="entry name" value="Bact_solute-bd_prot1"/>
</dbReference>
<gene>
    <name evidence="2" type="ORF">EV146_103206</name>
</gene>
<accession>A0A4R2BJA1</accession>
<dbReference type="PROSITE" id="PS51257">
    <property type="entry name" value="PROKAR_LIPOPROTEIN"/>
    <property type="match status" value="1"/>
</dbReference>
<evidence type="ECO:0000256" key="1">
    <source>
        <dbReference type="SAM" id="SignalP"/>
    </source>
</evidence>
<keyword evidence="3" id="KW-1185">Reference proteome</keyword>
<dbReference type="PANTHER" id="PTHR43649">
    <property type="entry name" value="ARABINOSE-BINDING PROTEIN-RELATED"/>
    <property type="match status" value="1"/>
</dbReference>
<evidence type="ECO:0000313" key="2">
    <source>
        <dbReference type="EMBL" id="TCN26683.1"/>
    </source>
</evidence>
<dbReference type="Gene3D" id="3.40.190.10">
    <property type="entry name" value="Periplasmic binding protein-like II"/>
    <property type="match status" value="1"/>
</dbReference>
<proteinExistence type="predicted"/>
<keyword evidence="2" id="KW-0813">Transport</keyword>
<dbReference type="EMBL" id="SLVV01000003">
    <property type="protein sequence ID" value="TCN26683.1"/>
    <property type="molecule type" value="Genomic_DNA"/>
</dbReference>
<keyword evidence="2" id="KW-0762">Sugar transport</keyword>
<dbReference type="AlphaFoldDB" id="A0A4R2BJA1"/>
<dbReference type="Pfam" id="PF13416">
    <property type="entry name" value="SBP_bac_8"/>
    <property type="match status" value="1"/>
</dbReference>
<name>A0A4R2BJA1_9BACI</name>
<keyword evidence="1" id="KW-0732">Signal</keyword>
<organism evidence="2 3">
    <name type="scientific">Mesobacillus foraminis</name>
    <dbReference type="NCBI Taxonomy" id="279826"/>
    <lineage>
        <taxon>Bacteria</taxon>
        <taxon>Bacillati</taxon>
        <taxon>Bacillota</taxon>
        <taxon>Bacilli</taxon>
        <taxon>Bacillales</taxon>
        <taxon>Bacillaceae</taxon>
        <taxon>Mesobacillus</taxon>
    </lineage>
</organism>
<protein>
    <submittedName>
        <fullName evidence="2">Multiple sugar transport system substrate-binding protein</fullName>
    </submittedName>
</protein>
<dbReference type="Proteomes" id="UP000295689">
    <property type="component" value="Unassembled WGS sequence"/>
</dbReference>
<comment type="caution">
    <text evidence="2">The sequence shown here is derived from an EMBL/GenBank/DDBJ whole genome shotgun (WGS) entry which is preliminary data.</text>
</comment>